<evidence type="ECO:0008006" key="6">
    <source>
        <dbReference type="Google" id="ProtNLM"/>
    </source>
</evidence>
<proteinExistence type="predicted"/>
<reference evidence="3 4" key="2">
    <citation type="submission" date="2018-11" db="EMBL/GenBank/DDBJ databases">
        <title>Genomic Encyclopedia of Type Strains, Phase IV (KMG-IV): sequencing the most valuable type-strain genomes for metagenomic binning, comparative biology and taxonomic classification.</title>
        <authorList>
            <person name="Goeker M."/>
        </authorList>
    </citation>
    <scope>NUCLEOTIDE SEQUENCE [LARGE SCALE GENOMIC DNA]</scope>
    <source>
        <strain evidence="3 4">DSM 27783</strain>
    </source>
</reference>
<dbReference type="EMBL" id="CP027432">
    <property type="protein sequence ID" value="QCI29126.1"/>
    <property type="molecule type" value="Genomic_DNA"/>
</dbReference>
<reference evidence="2" key="3">
    <citation type="submission" date="2019-06" db="EMBL/GenBank/DDBJ databases">
        <title>A comparative analysis of the Nautiliaceae.</title>
        <authorList>
            <person name="Grosche A."/>
            <person name="Smedile F."/>
            <person name="Vetriani C."/>
        </authorList>
    </citation>
    <scope>NUCLEOTIDE SEQUENCE</scope>
    <source>
        <strain evidence="2">TB6</strain>
    </source>
</reference>
<evidence type="ECO:0000313" key="3">
    <source>
        <dbReference type="EMBL" id="ROR39055.1"/>
    </source>
</evidence>
<evidence type="ECO:0000313" key="2">
    <source>
        <dbReference type="EMBL" id="QCI29126.1"/>
    </source>
</evidence>
<protein>
    <recommendedName>
        <fullName evidence="6">ABC-type transport auxiliary lipoprotein component domain-containing protein</fullName>
    </recommendedName>
</protein>
<evidence type="ECO:0000313" key="5">
    <source>
        <dbReference type="Proteomes" id="UP000298805"/>
    </source>
</evidence>
<dbReference type="AlphaFoldDB" id="A0AAJ4UXF2"/>
<dbReference type="PROSITE" id="PS51257">
    <property type="entry name" value="PROKAR_LIPOPROTEIN"/>
    <property type="match status" value="1"/>
</dbReference>
<evidence type="ECO:0000256" key="1">
    <source>
        <dbReference type="SAM" id="SignalP"/>
    </source>
</evidence>
<organism evidence="3 4">
    <name type="scientific">Caminibacter pacificus</name>
    <dbReference type="NCBI Taxonomy" id="1424653"/>
    <lineage>
        <taxon>Bacteria</taxon>
        <taxon>Pseudomonadati</taxon>
        <taxon>Campylobacterota</taxon>
        <taxon>Epsilonproteobacteria</taxon>
        <taxon>Nautiliales</taxon>
        <taxon>Nautiliaceae</taxon>
        <taxon>Caminibacter</taxon>
    </lineage>
</organism>
<dbReference type="SUPFAM" id="SSF159594">
    <property type="entry name" value="XCC0632-like"/>
    <property type="match status" value="1"/>
</dbReference>
<dbReference type="Proteomes" id="UP000298805">
    <property type="component" value="Chromosome"/>
</dbReference>
<keyword evidence="1" id="KW-0732">Signal</keyword>
<reference evidence="5" key="1">
    <citation type="submission" date="2018-03" db="EMBL/GenBank/DDBJ databases">
        <title>A comparative analysis of the Nautiliaceae.</title>
        <authorList>
            <person name="Grosche A."/>
            <person name="Smedile F."/>
            <person name="Vetriani C."/>
        </authorList>
    </citation>
    <scope>NUCLEOTIDE SEQUENCE [LARGE SCALE GENOMIC DNA]</scope>
    <source>
        <strain evidence="5">TB6</strain>
    </source>
</reference>
<feature type="signal peptide" evidence="1">
    <location>
        <begin position="1"/>
        <end position="19"/>
    </location>
</feature>
<feature type="chain" id="PRO_5042474834" description="ABC-type transport auxiliary lipoprotein component domain-containing protein" evidence="1">
    <location>
        <begin position="20"/>
        <end position="172"/>
    </location>
</feature>
<dbReference type="RefSeq" id="WP_123352934.1">
    <property type="nucleotide sequence ID" value="NZ_CP027432.2"/>
</dbReference>
<accession>A0AAJ4UXF2</accession>
<dbReference type="Gene3D" id="3.40.50.10610">
    <property type="entry name" value="ABC-type transport auxiliary lipoprotein component"/>
    <property type="match status" value="1"/>
</dbReference>
<dbReference type="Proteomes" id="UP000272781">
    <property type="component" value="Unassembled WGS sequence"/>
</dbReference>
<sequence>MKKLLLITPLFFLACSSKNVVTNYTINPNVQITQKSDKTINLQIQTTPILQTRKIYWQKGFEKNPYLYSQWIDDFDNLIKKSVYNALFNAYKAVYFDKKADINLKLFVTNATHVVTKNSSYVVLDIKAYANDKTKDFHYKIPCSPNAKSAVAAFNKAVEKFEKDLVEWLGGF</sequence>
<dbReference type="EMBL" id="RJVK01000004">
    <property type="protein sequence ID" value="ROR39055.1"/>
    <property type="molecule type" value="Genomic_DNA"/>
</dbReference>
<gene>
    <name evidence="2" type="ORF">C6V80_09210</name>
    <name evidence="3" type="ORF">EDC58_1546</name>
</gene>
<keyword evidence="5" id="KW-1185">Reference proteome</keyword>
<name>A0AAJ4UXF2_9BACT</name>
<evidence type="ECO:0000313" key="4">
    <source>
        <dbReference type="Proteomes" id="UP000272781"/>
    </source>
</evidence>